<feature type="chain" id="PRO_5035270216" evidence="1">
    <location>
        <begin position="21"/>
        <end position="71"/>
    </location>
</feature>
<reference evidence="2" key="2">
    <citation type="submission" date="2021-02" db="EMBL/GenBank/DDBJ databases">
        <authorList>
            <person name="Kimball J.A."/>
            <person name="Haas M.W."/>
            <person name="Macchietto M."/>
            <person name="Kono T."/>
            <person name="Duquette J."/>
            <person name="Shao M."/>
        </authorList>
    </citation>
    <scope>NUCLEOTIDE SEQUENCE</scope>
    <source>
        <tissue evidence="2">Fresh leaf tissue</tissue>
    </source>
</reference>
<comment type="caution">
    <text evidence="2">The sequence shown here is derived from an EMBL/GenBank/DDBJ whole genome shotgun (WGS) entry which is preliminary data.</text>
</comment>
<reference evidence="2" key="1">
    <citation type="journal article" date="2021" name="bioRxiv">
        <title>Whole Genome Assembly and Annotation of Northern Wild Rice, Zizania palustris L., Supports a Whole Genome Duplication in the Zizania Genus.</title>
        <authorList>
            <person name="Haas M."/>
            <person name="Kono T."/>
            <person name="Macchietto M."/>
            <person name="Millas R."/>
            <person name="McGilp L."/>
            <person name="Shao M."/>
            <person name="Duquette J."/>
            <person name="Hirsch C.N."/>
            <person name="Kimball J."/>
        </authorList>
    </citation>
    <scope>NUCLEOTIDE SEQUENCE</scope>
    <source>
        <tissue evidence="2">Fresh leaf tissue</tissue>
    </source>
</reference>
<protein>
    <submittedName>
        <fullName evidence="2">Uncharacterized protein</fullName>
    </submittedName>
</protein>
<organism evidence="2 3">
    <name type="scientific">Zizania palustris</name>
    <name type="common">Northern wild rice</name>
    <dbReference type="NCBI Taxonomy" id="103762"/>
    <lineage>
        <taxon>Eukaryota</taxon>
        <taxon>Viridiplantae</taxon>
        <taxon>Streptophyta</taxon>
        <taxon>Embryophyta</taxon>
        <taxon>Tracheophyta</taxon>
        <taxon>Spermatophyta</taxon>
        <taxon>Magnoliopsida</taxon>
        <taxon>Liliopsida</taxon>
        <taxon>Poales</taxon>
        <taxon>Poaceae</taxon>
        <taxon>BOP clade</taxon>
        <taxon>Oryzoideae</taxon>
        <taxon>Oryzeae</taxon>
        <taxon>Zizaniinae</taxon>
        <taxon>Zizania</taxon>
    </lineage>
</organism>
<evidence type="ECO:0000313" key="2">
    <source>
        <dbReference type="EMBL" id="KAG8058162.1"/>
    </source>
</evidence>
<name>A0A8J5S5P5_ZIZPA</name>
<gene>
    <name evidence="2" type="ORF">GUJ93_ZPchr0002g24626</name>
</gene>
<keyword evidence="1" id="KW-0732">Signal</keyword>
<dbReference type="Proteomes" id="UP000729402">
    <property type="component" value="Unassembled WGS sequence"/>
</dbReference>
<keyword evidence="3" id="KW-1185">Reference proteome</keyword>
<sequence>MAHALKVVSVLCVGCMIGFAHVSEEKKGRPTFCNQWWHCGPTVIDPGAEVFALLMILYGSSSGKSCPTAQD</sequence>
<accession>A0A8J5S5P5</accession>
<evidence type="ECO:0000256" key="1">
    <source>
        <dbReference type="SAM" id="SignalP"/>
    </source>
</evidence>
<evidence type="ECO:0000313" key="3">
    <source>
        <dbReference type="Proteomes" id="UP000729402"/>
    </source>
</evidence>
<dbReference type="AlphaFoldDB" id="A0A8J5S5P5"/>
<dbReference type="EMBL" id="JAAALK010000287">
    <property type="protein sequence ID" value="KAG8058162.1"/>
    <property type="molecule type" value="Genomic_DNA"/>
</dbReference>
<proteinExistence type="predicted"/>
<feature type="signal peptide" evidence="1">
    <location>
        <begin position="1"/>
        <end position="20"/>
    </location>
</feature>